<sequence>MHHAFSKCACNSSPHKFPPYEEVGDVKRRR</sequence>
<name>A0A0A9GVV7_ARUDO</name>
<protein>
    <submittedName>
        <fullName evidence="1">Uncharacterized protein</fullName>
    </submittedName>
</protein>
<reference evidence="1" key="1">
    <citation type="submission" date="2014-09" db="EMBL/GenBank/DDBJ databases">
        <authorList>
            <person name="Magalhaes I.L.F."/>
            <person name="Oliveira U."/>
            <person name="Santos F.R."/>
            <person name="Vidigal T.H.D.A."/>
            <person name="Brescovit A.D."/>
            <person name="Santos A.J."/>
        </authorList>
    </citation>
    <scope>NUCLEOTIDE SEQUENCE</scope>
    <source>
        <tissue evidence="1">Shoot tissue taken approximately 20 cm above the soil surface</tissue>
    </source>
</reference>
<reference evidence="1" key="2">
    <citation type="journal article" date="2015" name="Data Brief">
        <title>Shoot transcriptome of the giant reed, Arundo donax.</title>
        <authorList>
            <person name="Barrero R.A."/>
            <person name="Guerrero F.D."/>
            <person name="Moolhuijzen P."/>
            <person name="Goolsby J.A."/>
            <person name="Tidwell J."/>
            <person name="Bellgard S.E."/>
            <person name="Bellgard M.I."/>
        </authorList>
    </citation>
    <scope>NUCLEOTIDE SEQUENCE</scope>
    <source>
        <tissue evidence="1">Shoot tissue taken approximately 20 cm above the soil surface</tissue>
    </source>
</reference>
<accession>A0A0A9GVV7</accession>
<dbReference type="EMBL" id="GBRH01171195">
    <property type="protein sequence ID" value="JAE26701.1"/>
    <property type="molecule type" value="Transcribed_RNA"/>
</dbReference>
<proteinExistence type="predicted"/>
<evidence type="ECO:0000313" key="1">
    <source>
        <dbReference type="EMBL" id="JAE26701.1"/>
    </source>
</evidence>
<organism evidence="1">
    <name type="scientific">Arundo donax</name>
    <name type="common">Giant reed</name>
    <name type="synonym">Donax arundinaceus</name>
    <dbReference type="NCBI Taxonomy" id="35708"/>
    <lineage>
        <taxon>Eukaryota</taxon>
        <taxon>Viridiplantae</taxon>
        <taxon>Streptophyta</taxon>
        <taxon>Embryophyta</taxon>
        <taxon>Tracheophyta</taxon>
        <taxon>Spermatophyta</taxon>
        <taxon>Magnoliopsida</taxon>
        <taxon>Liliopsida</taxon>
        <taxon>Poales</taxon>
        <taxon>Poaceae</taxon>
        <taxon>PACMAD clade</taxon>
        <taxon>Arundinoideae</taxon>
        <taxon>Arundineae</taxon>
        <taxon>Arundo</taxon>
    </lineage>
</organism>
<dbReference type="AlphaFoldDB" id="A0A0A9GVV7"/>